<feature type="compositionally biased region" description="Polar residues" evidence="1">
    <location>
        <begin position="607"/>
        <end position="616"/>
    </location>
</feature>
<dbReference type="InterPro" id="IPR016208">
    <property type="entry name" value="Ald_Oxase/xanthine_DH-like"/>
</dbReference>
<dbReference type="PANTHER" id="PTHR11908:SF123">
    <property type="entry name" value="ALDEHYDE OXIDOREDUCTASE MOLYBDENUM-BINDING SUBUNIT PAOC"/>
    <property type="match status" value="1"/>
</dbReference>
<dbReference type="SUPFAM" id="SSF54665">
    <property type="entry name" value="CO dehydrogenase molybdoprotein N-domain-like"/>
    <property type="match status" value="1"/>
</dbReference>
<feature type="domain" description="Aldehyde oxidase/xanthine dehydrogenase second molybdopterin binding" evidence="3">
    <location>
        <begin position="633"/>
        <end position="875"/>
    </location>
</feature>
<sequence length="936" mass="101733">MNVPKSDLSRRSFLKAAAALGVLAAVRPLEQALAQMVEPASAQDAAWMDGGRLRYRRDGMAKVTGQKLFAIDLRARDMAGWPDKQSYALLIMVPRADRIYEGLDLSVLGKDFAPDVLVDAERAEADGVHMPEPGFYGSYFLPKGQVSPMLGQPVAMGIWHDYERYREAVRLLRFNDGIFQWGAAATPPKRKPYVAARYVRMGAEKHDEPDLYAPLYNGIVRPQLTGPEVQWPGADDPKHGKAMQYSAQIQQLLKQPPEGTQVFSRDYHSQSMEPAALEPENGLAWYEESRGVMHMVGATQAPYATAGHVVGMVKASRFALKEMDYLSAYTVGYGQKEHHSFPFYVGLAALYAQGRPVRLALDRWQHFQFALKRHPFDLKTTIAVDAQGQFQAFSVDMRGDGGGTMNFSPSVGTLGVASSQSVYYFPKSDLSVAVFPSSEITAGSVRGYGTLQSMAPTEMLVDEIAEQIGMDAIALRQKNMLRTGLRNTQGAVPAGQLRIGEILALAAKDPVWVNRAQRKAEYEAAHPGMRYGVGFASVQKSFGTAGEAALALIELSPEGKLKMKHITAEIGTGTTTAQMLAAEPFLGRPVDEVEFAAQKWPEMPVHTQEQPNSTPQADEDRQSQDPYWVPSFTSPQSASNSAYYFTHTTRQAAKLLLAHGLWPAALSIWGNPFGGPLQGMPVSLDEAEWKDGKLVAGAMEPLTLERLAARAHELGLITGVCVHTFNRRSWASAEFELGGKRFAAEIDALSVRFGNGADAAHKAAMDSAGYAFQPRVKVSYPPVHRLAAGAVYYAPCATLVELAVSTGTGKVSLLGHKTWLECGSQIVPELVSGQLQGGVAMGIGHALYEELPLGPSGPGNGSWNFNRYHLPRASELAVWTAEGHVLPPVSRTDPPKGMAEVVMIPVVAACANAVAHATGKRFYQLPLSAERIKKAL</sequence>
<dbReference type="KEGG" id="ctes:O987_21500"/>
<dbReference type="NCBIfam" id="TIGR01409">
    <property type="entry name" value="TAT_signal_seq"/>
    <property type="match status" value="1"/>
</dbReference>
<dbReference type="GO" id="GO:0005506">
    <property type="term" value="F:iron ion binding"/>
    <property type="evidence" value="ECO:0007669"/>
    <property type="project" value="InterPro"/>
</dbReference>
<gene>
    <name evidence="4" type="ORF">O987_21500</name>
</gene>
<dbReference type="InterPro" id="IPR036856">
    <property type="entry name" value="Ald_Oxase/Xan_DH_a/b_sf"/>
</dbReference>
<evidence type="ECO:0000259" key="2">
    <source>
        <dbReference type="Pfam" id="PF02738"/>
    </source>
</evidence>
<protein>
    <submittedName>
        <fullName evidence="4">Aldehyde oxidase</fullName>
    </submittedName>
</protein>
<dbReference type="EMBL" id="CP006704">
    <property type="protein sequence ID" value="AIJ48389.1"/>
    <property type="molecule type" value="Genomic_DNA"/>
</dbReference>
<dbReference type="Pfam" id="PF20256">
    <property type="entry name" value="MoCoBD_2"/>
    <property type="match status" value="2"/>
</dbReference>
<dbReference type="InterPro" id="IPR037165">
    <property type="entry name" value="AldOxase/xan_DH_Mopterin-bd_sf"/>
</dbReference>
<reference evidence="4 5" key="1">
    <citation type="journal article" date="2014" name="Genome Announc.">
        <title>Complete Genome Sequence of Polychlorinated Biphenyl Degrader Comamonas testosteroni TK102 (NBRC 109938).</title>
        <authorList>
            <person name="Fukuda K."/>
            <person name="Hosoyama A."/>
            <person name="Tsuchikane K."/>
            <person name="Ohji S."/>
            <person name="Yamazoe A."/>
            <person name="Fujita N."/>
            <person name="Shintani M."/>
            <person name="Kimbara K."/>
        </authorList>
    </citation>
    <scope>NUCLEOTIDE SEQUENCE [LARGE SCALE GENOMIC DNA]</scope>
    <source>
        <strain evidence="4">TK102</strain>
    </source>
</reference>
<evidence type="ECO:0000313" key="4">
    <source>
        <dbReference type="EMBL" id="AIJ48389.1"/>
    </source>
</evidence>
<dbReference type="Proteomes" id="UP000028782">
    <property type="component" value="Chromosome"/>
</dbReference>
<dbReference type="PANTHER" id="PTHR11908">
    <property type="entry name" value="XANTHINE DEHYDROGENASE"/>
    <property type="match status" value="1"/>
</dbReference>
<dbReference type="InterPro" id="IPR006311">
    <property type="entry name" value="TAT_signal"/>
</dbReference>
<dbReference type="RefSeq" id="WP_043374487.1">
    <property type="nucleotide sequence ID" value="NZ_CP006704.1"/>
</dbReference>
<name>A0A076PNI2_COMTE</name>
<accession>A0A076PNI2</accession>
<dbReference type="InterPro" id="IPR046867">
    <property type="entry name" value="AldOxase/xan_DH_MoCoBD2"/>
</dbReference>
<feature type="region of interest" description="Disordered" evidence="1">
    <location>
        <begin position="602"/>
        <end position="631"/>
    </location>
</feature>
<dbReference type="PROSITE" id="PS51318">
    <property type="entry name" value="TAT"/>
    <property type="match status" value="1"/>
</dbReference>
<evidence type="ECO:0000313" key="5">
    <source>
        <dbReference type="Proteomes" id="UP000028782"/>
    </source>
</evidence>
<proteinExistence type="predicted"/>
<organism evidence="4 5">
    <name type="scientific">Comamonas testosteroni TK102</name>
    <dbReference type="NCBI Taxonomy" id="1392005"/>
    <lineage>
        <taxon>Bacteria</taxon>
        <taxon>Pseudomonadati</taxon>
        <taxon>Pseudomonadota</taxon>
        <taxon>Betaproteobacteria</taxon>
        <taxon>Burkholderiales</taxon>
        <taxon>Comamonadaceae</taxon>
        <taxon>Comamonas</taxon>
    </lineage>
</organism>
<evidence type="ECO:0000256" key="1">
    <source>
        <dbReference type="SAM" id="MobiDB-lite"/>
    </source>
</evidence>
<dbReference type="SUPFAM" id="SSF56003">
    <property type="entry name" value="Molybdenum cofactor-binding domain"/>
    <property type="match status" value="1"/>
</dbReference>
<evidence type="ECO:0000259" key="3">
    <source>
        <dbReference type="Pfam" id="PF20256"/>
    </source>
</evidence>
<dbReference type="HOGENOM" id="CLU_311632_0_0_4"/>
<feature type="domain" description="Aldehyde oxidase/xanthine dehydrogenase first molybdopterin binding" evidence="2">
    <location>
        <begin position="261"/>
        <end position="480"/>
    </location>
</feature>
<dbReference type="Pfam" id="PF02738">
    <property type="entry name" value="MoCoBD_1"/>
    <property type="match status" value="1"/>
</dbReference>
<dbReference type="InterPro" id="IPR008274">
    <property type="entry name" value="AldOxase/xan_DH_MoCoBD1"/>
</dbReference>
<dbReference type="GO" id="GO:0016491">
    <property type="term" value="F:oxidoreductase activity"/>
    <property type="evidence" value="ECO:0007669"/>
    <property type="project" value="InterPro"/>
</dbReference>
<feature type="domain" description="Aldehyde oxidase/xanthine dehydrogenase second molybdopterin binding" evidence="3">
    <location>
        <begin position="515"/>
        <end position="598"/>
    </location>
</feature>
<dbReference type="AlphaFoldDB" id="A0A076PNI2"/>
<dbReference type="InterPro" id="IPR019546">
    <property type="entry name" value="TAT_signal_bac_arc"/>
</dbReference>
<dbReference type="Gene3D" id="3.30.365.10">
    <property type="entry name" value="Aldehyde oxidase/xanthine dehydrogenase, molybdopterin binding domain"/>
    <property type="match status" value="4"/>
</dbReference>